<dbReference type="SUPFAM" id="SSF158379">
    <property type="entry name" value="YqgQ-like"/>
    <property type="match status" value="1"/>
</dbReference>
<gene>
    <name evidence="1" type="ORF">N7Z68_11255</name>
</gene>
<accession>A0ABT5VER9</accession>
<protein>
    <submittedName>
        <fullName evidence="1">YqgQ family protein</fullName>
    </submittedName>
</protein>
<evidence type="ECO:0000313" key="2">
    <source>
        <dbReference type="Proteomes" id="UP001148125"/>
    </source>
</evidence>
<dbReference type="RefSeq" id="WP_275118570.1">
    <property type="nucleotide sequence ID" value="NZ_JAOTPO010000006.1"/>
</dbReference>
<dbReference type="EMBL" id="JAOTPO010000006">
    <property type="protein sequence ID" value="MDE5413960.1"/>
    <property type="molecule type" value="Genomic_DNA"/>
</dbReference>
<dbReference type="Gene3D" id="1.10.287.760">
    <property type="entry name" value="YqgQ-like"/>
    <property type="match status" value="1"/>
</dbReference>
<comment type="caution">
    <text evidence="1">The sequence shown here is derived from an EMBL/GenBank/DDBJ whole genome shotgun (WGS) entry which is preliminary data.</text>
</comment>
<reference evidence="1" key="1">
    <citation type="submission" date="2024-05" db="EMBL/GenBank/DDBJ databases">
        <title>Alkalihalobacillus sp. strain MEB203 novel alkaliphilic bacterium from Lonar Lake, India.</title>
        <authorList>
            <person name="Joshi A."/>
            <person name="Thite S."/>
            <person name="Mengade P."/>
        </authorList>
    </citation>
    <scope>NUCLEOTIDE SEQUENCE</scope>
    <source>
        <strain evidence="1">MEB 203</strain>
    </source>
</reference>
<dbReference type="Proteomes" id="UP001148125">
    <property type="component" value="Unassembled WGS sequence"/>
</dbReference>
<proteinExistence type="predicted"/>
<dbReference type="Pfam" id="PF06014">
    <property type="entry name" value="YqgQ-like"/>
    <property type="match status" value="1"/>
</dbReference>
<evidence type="ECO:0000313" key="1">
    <source>
        <dbReference type="EMBL" id="MDE5413960.1"/>
    </source>
</evidence>
<dbReference type="InterPro" id="IPR023164">
    <property type="entry name" value="YqgQ-like_sf"/>
</dbReference>
<keyword evidence="2" id="KW-1185">Reference proteome</keyword>
<organism evidence="1 2">
    <name type="scientific">Alkalihalobacterium chitinilyticum</name>
    <dbReference type="NCBI Taxonomy" id="2980103"/>
    <lineage>
        <taxon>Bacteria</taxon>
        <taxon>Bacillati</taxon>
        <taxon>Bacillota</taxon>
        <taxon>Bacilli</taxon>
        <taxon>Bacillales</taxon>
        <taxon>Bacillaceae</taxon>
        <taxon>Alkalihalobacterium</taxon>
    </lineage>
</organism>
<name>A0ABT5VER9_9BACI</name>
<dbReference type="InterPro" id="IPR009256">
    <property type="entry name" value="YqgQ-like"/>
</dbReference>
<sequence length="65" mass="8024">MRTFYDVQQLLKKYGTFIYTKNRHVDAIMMEEEIREMYEFGMLDKQLFQEALLILKKEQREEQKG</sequence>